<gene>
    <name evidence="3" type="ORF">SDC9_112118</name>
</gene>
<feature type="domain" description="Putative heavy-metal chelation" evidence="1">
    <location>
        <begin position="118"/>
        <end position="236"/>
    </location>
</feature>
<name>A0A645BPS3_9ZZZZ</name>
<dbReference type="SUPFAM" id="SSF159713">
    <property type="entry name" value="Dhaf3308-like"/>
    <property type="match status" value="1"/>
</dbReference>
<evidence type="ECO:0000259" key="2">
    <source>
        <dbReference type="Pfam" id="PF13938"/>
    </source>
</evidence>
<dbReference type="Pfam" id="PF04016">
    <property type="entry name" value="DUF364"/>
    <property type="match status" value="1"/>
</dbReference>
<reference evidence="3" key="1">
    <citation type="submission" date="2019-08" db="EMBL/GenBank/DDBJ databases">
        <authorList>
            <person name="Kucharzyk K."/>
            <person name="Murdoch R.W."/>
            <person name="Higgins S."/>
            <person name="Loffler F."/>
        </authorList>
    </citation>
    <scope>NUCLEOTIDE SEQUENCE</scope>
</reference>
<proteinExistence type="predicted"/>
<dbReference type="Pfam" id="PF13938">
    <property type="entry name" value="DUF4213"/>
    <property type="match status" value="1"/>
</dbReference>
<dbReference type="AlphaFoldDB" id="A0A645BPS3"/>
<evidence type="ECO:0008006" key="4">
    <source>
        <dbReference type="Google" id="ProtNLM"/>
    </source>
</evidence>
<dbReference type="Gene3D" id="3.30.390.100">
    <property type="match status" value="1"/>
</dbReference>
<organism evidence="3">
    <name type="scientific">bioreactor metagenome</name>
    <dbReference type="NCBI Taxonomy" id="1076179"/>
    <lineage>
        <taxon>unclassified sequences</taxon>
        <taxon>metagenomes</taxon>
        <taxon>ecological metagenomes</taxon>
    </lineage>
</organism>
<sequence>MRQNSTIWQLYDALNEGIVEGRQIDDTASSDMWSLVRTGDDVGIAMTTPGDTRPKVITEGFVHCDLKRAAAALKSWNFDEAGYGGAAVNAWYNTRARLKRLACGEPYKNYCTRGLDLTGKTVGVVGHLKMPAETLAGAREVFILERNPQEGDYPDPACEYLLPMCDVAIITGSALINKTLPRLLDLCREAYVILTGPSVPMCPALLEFGVNRLAGLVLTDTAGAIRHVKDNLPGPPFKYGQTFLIGRDLP</sequence>
<feature type="domain" description="DUF4213" evidence="2">
    <location>
        <begin position="11"/>
        <end position="92"/>
    </location>
</feature>
<dbReference type="InterPro" id="IPR007161">
    <property type="entry name" value="DUF364"/>
</dbReference>
<dbReference type="InterPro" id="IPR025251">
    <property type="entry name" value="DUF4213"/>
</dbReference>
<protein>
    <recommendedName>
        <fullName evidence="4">Heavy-metal chelation domain-containing protein</fullName>
    </recommendedName>
</protein>
<evidence type="ECO:0000259" key="1">
    <source>
        <dbReference type="Pfam" id="PF04016"/>
    </source>
</evidence>
<dbReference type="Gene3D" id="3.40.50.11590">
    <property type="match status" value="1"/>
</dbReference>
<dbReference type="EMBL" id="VSSQ01020400">
    <property type="protein sequence ID" value="MPM65223.1"/>
    <property type="molecule type" value="Genomic_DNA"/>
</dbReference>
<comment type="caution">
    <text evidence="3">The sequence shown here is derived from an EMBL/GenBank/DDBJ whole genome shotgun (WGS) entry which is preliminary data.</text>
</comment>
<accession>A0A645BPS3</accession>
<evidence type="ECO:0000313" key="3">
    <source>
        <dbReference type="EMBL" id="MPM65223.1"/>
    </source>
</evidence>